<sequence length="151" mass="16639">MSQLFKNASRFASKFSCYYYNKNIQENQRAVSYEASIEHHKACAEHHNPAALTPTSSPESAPFTLFIHFSFSSAWTGKKEARKEGYPRTGHGSDSTDVHSPGLGICSSSILPESRRCLALATIGKKGWIEDSGLPTHMAPETLRCFVALKS</sequence>
<reference evidence="1 2" key="1">
    <citation type="journal article" date="2017" name="Nature">
        <title>The Apostasia genome and the evolution of orchids.</title>
        <authorList>
            <person name="Zhang G.Q."/>
            <person name="Liu K.W."/>
            <person name="Li Z."/>
            <person name="Lohaus R."/>
            <person name="Hsiao Y.Y."/>
            <person name="Niu S.C."/>
            <person name="Wang J.Y."/>
            <person name="Lin Y.C."/>
            <person name="Xu Q."/>
            <person name="Chen L.J."/>
            <person name="Yoshida K."/>
            <person name="Fujiwara S."/>
            <person name="Wang Z.W."/>
            <person name="Zhang Y.Q."/>
            <person name="Mitsuda N."/>
            <person name="Wang M."/>
            <person name="Liu G.H."/>
            <person name="Pecoraro L."/>
            <person name="Huang H.X."/>
            <person name="Xiao X.J."/>
            <person name="Lin M."/>
            <person name="Wu X.Y."/>
            <person name="Wu W.L."/>
            <person name="Chen Y.Y."/>
            <person name="Chang S.B."/>
            <person name="Sakamoto S."/>
            <person name="Ohme-Takagi M."/>
            <person name="Yagi M."/>
            <person name="Zeng S.J."/>
            <person name="Shen C.Y."/>
            <person name="Yeh C.M."/>
            <person name="Luo Y.B."/>
            <person name="Tsai W.C."/>
            <person name="Van de Peer Y."/>
            <person name="Liu Z.J."/>
        </authorList>
    </citation>
    <scope>NUCLEOTIDE SEQUENCE [LARGE SCALE GENOMIC DNA]</scope>
    <source>
        <strain evidence="2">cv. Shenzhen</strain>
        <tissue evidence="1">Stem</tissue>
    </source>
</reference>
<organism evidence="1 2">
    <name type="scientific">Apostasia shenzhenica</name>
    <dbReference type="NCBI Taxonomy" id="1088818"/>
    <lineage>
        <taxon>Eukaryota</taxon>
        <taxon>Viridiplantae</taxon>
        <taxon>Streptophyta</taxon>
        <taxon>Embryophyta</taxon>
        <taxon>Tracheophyta</taxon>
        <taxon>Spermatophyta</taxon>
        <taxon>Magnoliopsida</taxon>
        <taxon>Liliopsida</taxon>
        <taxon>Asparagales</taxon>
        <taxon>Orchidaceae</taxon>
        <taxon>Apostasioideae</taxon>
        <taxon>Apostasia</taxon>
    </lineage>
</organism>
<protein>
    <submittedName>
        <fullName evidence="1">Uncharacterized protein</fullName>
    </submittedName>
</protein>
<keyword evidence="2" id="KW-1185">Reference proteome</keyword>
<proteinExistence type="predicted"/>
<gene>
    <name evidence="1" type="ORF">AXF42_Ash021510</name>
</gene>
<dbReference type="AlphaFoldDB" id="A0A2H9ZSF3"/>
<dbReference type="Proteomes" id="UP000236161">
    <property type="component" value="Unassembled WGS sequence"/>
</dbReference>
<name>A0A2H9ZSF3_9ASPA</name>
<dbReference type="EMBL" id="KZ454413">
    <property type="protein sequence ID" value="PKA46231.1"/>
    <property type="molecule type" value="Genomic_DNA"/>
</dbReference>
<accession>A0A2H9ZSF3</accession>
<evidence type="ECO:0000313" key="2">
    <source>
        <dbReference type="Proteomes" id="UP000236161"/>
    </source>
</evidence>
<evidence type="ECO:0000313" key="1">
    <source>
        <dbReference type="EMBL" id="PKA46231.1"/>
    </source>
</evidence>